<dbReference type="InterPro" id="IPR011008">
    <property type="entry name" value="Dimeric_a/b-barrel"/>
</dbReference>
<sequence length="104" mass="11493">MTTTVTVSYESGPKFDIDYYVTKHFAIVEEKWGPLGLLSWEVLQFDEGQQYQVQAILRWKSTEAFEAASANPVTQEVIADVANFTTAKPIFIKGKSAGASSAKL</sequence>
<gene>
    <name evidence="2" type="ORF">SAPIO_CDS1840</name>
</gene>
<name>A0A084GDV4_PSEDA</name>
<protein>
    <recommendedName>
        <fullName evidence="4">Ethyl tert-butyl ether degradation EthD</fullName>
    </recommendedName>
</protein>
<keyword evidence="3" id="KW-1185">Reference proteome</keyword>
<organism evidence="2 3">
    <name type="scientific">Pseudallescheria apiosperma</name>
    <name type="common">Scedosporium apiospermum</name>
    <dbReference type="NCBI Taxonomy" id="563466"/>
    <lineage>
        <taxon>Eukaryota</taxon>
        <taxon>Fungi</taxon>
        <taxon>Dikarya</taxon>
        <taxon>Ascomycota</taxon>
        <taxon>Pezizomycotina</taxon>
        <taxon>Sordariomycetes</taxon>
        <taxon>Hypocreomycetidae</taxon>
        <taxon>Microascales</taxon>
        <taxon>Microascaceae</taxon>
        <taxon>Scedosporium</taxon>
    </lineage>
</organism>
<dbReference type="VEuPathDB" id="FungiDB:SAPIO_CDS1840"/>
<proteinExistence type="inferred from homology"/>
<comment type="similarity">
    <text evidence="1">Belongs to the tpcK family.</text>
</comment>
<dbReference type="OrthoDB" id="4892971at2759"/>
<dbReference type="NCBIfam" id="TIGR02118">
    <property type="entry name" value="EthD family reductase"/>
    <property type="match status" value="1"/>
</dbReference>
<accession>A0A084GDV4</accession>
<dbReference type="HOGENOM" id="CLU_115019_1_2_1"/>
<dbReference type="KEGG" id="sapo:SAPIO_CDS1840"/>
<dbReference type="AlphaFoldDB" id="A0A084GDV4"/>
<evidence type="ECO:0000313" key="2">
    <source>
        <dbReference type="EMBL" id="KEZ45516.1"/>
    </source>
</evidence>
<dbReference type="RefSeq" id="XP_016645315.1">
    <property type="nucleotide sequence ID" value="XM_016785018.1"/>
</dbReference>
<dbReference type="Proteomes" id="UP000028545">
    <property type="component" value="Unassembled WGS sequence"/>
</dbReference>
<dbReference type="EMBL" id="JOWA01000077">
    <property type="protein sequence ID" value="KEZ45516.1"/>
    <property type="molecule type" value="Genomic_DNA"/>
</dbReference>
<evidence type="ECO:0008006" key="4">
    <source>
        <dbReference type="Google" id="ProtNLM"/>
    </source>
</evidence>
<comment type="caution">
    <text evidence="2">The sequence shown here is derived from an EMBL/GenBank/DDBJ whole genome shotgun (WGS) entry which is preliminary data.</text>
</comment>
<evidence type="ECO:0000256" key="1">
    <source>
        <dbReference type="ARBA" id="ARBA00005986"/>
    </source>
</evidence>
<reference evidence="2 3" key="1">
    <citation type="journal article" date="2014" name="Genome Announc.">
        <title>Draft genome sequence of the pathogenic fungus Scedosporium apiospermum.</title>
        <authorList>
            <person name="Vandeputte P."/>
            <person name="Ghamrawi S."/>
            <person name="Rechenmann M."/>
            <person name="Iltis A."/>
            <person name="Giraud S."/>
            <person name="Fleury M."/>
            <person name="Thornton C."/>
            <person name="Delhaes L."/>
            <person name="Meyer W."/>
            <person name="Papon N."/>
            <person name="Bouchara J.P."/>
        </authorList>
    </citation>
    <scope>NUCLEOTIDE SEQUENCE [LARGE SCALE GENOMIC DNA]</scope>
    <source>
        <strain evidence="2 3">IHEM 14462</strain>
    </source>
</reference>
<dbReference type="PANTHER" id="PTHR40260:SF2">
    <property type="entry name" value="BLR8190 PROTEIN"/>
    <property type="match status" value="1"/>
</dbReference>
<dbReference type="SUPFAM" id="SSF54909">
    <property type="entry name" value="Dimeric alpha+beta barrel"/>
    <property type="match status" value="1"/>
</dbReference>
<dbReference type="OMA" id="YLATHMP"/>
<dbReference type="GO" id="GO:0016491">
    <property type="term" value="F:oxidoreductase activity"/>
    <property type="evidence" value="ECO:0007669"/>
    <property type="project" value="InterPro"/>
</dbReference>
<dbReference type="PANTHER" id="PTHR40260">
    <property type="entry name" value="BLR8190 PROTEIN"/>
    <property type="match status" value="1"/>
</dbReference>
<dbReference type="GeneID" id="27720912"/>
<dbReference type="InterPro" id="IPR009799">
    <property type="entry name" value="EthD_dom"/>
</dbReference>
<evidence type="ECO:0000313" key="3">
    <source>
        <dbReference type="Proteomes" id="UP000028545"/>
    </source>
</evidence>
<dbReference type="Gene3D" id="3.30.70.100">
    <property type="match status" value="1"/>
</dbReference>